<dbReference type="Proteomes" id="UP000266239">
    <property type="component" value="Unassembled WGS sequence"/>
</dbReference>
<dbReference type="PANTHER" id="PTHR40866:SF1">
    <property type="entry name" value="BED-TYPE DOMAIN-CONTAINING PROTEIN"/>
    <property type="match status" value="1"/>
</dbReference>
<sequence>MKKLKNLKLAAKLRRLTPLGAINRNVTRWSSTYSMLKRYVAIHTYIRLLGDRNILHLTPTDDQDDEIDALLLVLDELESVTLALQEVATSMLDVRNLFDECMLLHPSASKRLASNSAVVGHADFEVAITKILDQSVSSMSDGQVASVDRFKLHPKALDASQDKPLTLAQRAKKRLKVSADADSYCFGEWKLRQRAARPAVLVLDNCSSHLSVNSLPICEAYGICLVRLPANATHLLQPLDVALFGTFKRKISCGVTQCLQAMDSMTLPRDAAIKIAEEAFNTVFPAMDDPKKVNTAVAIGFHTCGIWPLLRMLCRLEAAKKNGMKGSLVDDTWLKTQEFARDMALTLPHVGWKRVLTELNWHTRDGLRASAVQYFFPL</sequence>
<gene>
    <name evidence="2" type="ORF">DYB25_007877</name>
</gene>
<evidence type="ECO:0000313" key="3">
    <source>
        <dbReference type="Proteomes" id="UP000266239"/>
    </source>
</evidence>
<proteinExistence type="predicted"/>
<dbReference type="Pfam" id="PF03184">
    <property type="entry name" value="DDE_1"/>
    <property type="match status" value="1"/>
</dbReference>
<accession>A0A397BSU6</accession>
<reference evidence="2 3" key="1">
    <citation type="submission" date="2018-08" db="EMBL/GenBank/DDBJ databases">
        <title>Aphanomyces genome sequencing and annotation.</title>
        <authorList>
            <person name="Minardi D."/>
            <person name="Oidtmann B."/>
            <person name="Van Der Giezen M."/>
            <person name="Studholme D.J."/>
        </authorList>
    </citation>
    <scope>NUCLEOTIDE SEQUENCE [LARGE SCALE GENOMIC DNA]</scope>
    <source>
        <strain evidence="2 3">Yx</strain>
    </source>
</reference>
<feature type="domain" description="DDE-1" evidence="1">
    <location>
        <begin position="193"/>
        <end position="264"/>
    </location>
</feature>
<organism evidence="2 3">
    <name type="scientific">Aphanomyces astaci</name>
    <name type="common">Crayfish plague agent</name>
    <dbReference type="NCBI Taxonomy" id="112090"/>
    <lineage>
        <taxon>Eukaryota</taxon>
        <taxon>Sar</taxon>
        <taxon>Stramenopiles</taxon>
        <taxon>Oomycota</taxon>
        <taxon>Saprolegniomycetes</taxon>
        <taxon>Saprolegniales</taxon>
        <taxon>Verrucalvaceae</taxon>
        <taxon>Aphanomyces</taxon>
    </lineage>
</organism>
<evidence type="ECO:0000313" key="2">
    <source>
        <dbReference type="EMBL" id="RHY21778.1"/>
    </source>
</evidence>
<name>A0A397BSU6_APHAT</name>
<dbReference type="GO" id="GO:0003676">
    <property type="term" value="F:nucleic acid binding"/>
    <property type="evidence" value="ECO:0007669"/>
    <property type="project" value="InterPro"/>
</dbReference>
<evidence type="ECO:0000259" key="1">
    <source>
        <dbReference type="Pfam" id="PF03184"/>
    </source>
</evidence>
<dbReference type="VEuPathDB" id="FungiDB:H257_01399"/>
<comment type="caution">
    <text evidence="2">The sequence shown here is derived from an EMBL/GenBank/DDBJ whole genome shotgun (WGS) entry which is preliminary data.</text>
</comment>
<protein>
    <recommendedName>
        <fullName evidence="1">DDE-1 domain-containing protein</fullName>
    </recommendedName>
</protein>
<dbReference type="PANTHER" id="PTHR40866">
    <property type="entry name" value="BED-TYPE DOMAIN-CONTAINING PROTEIN"/>
    <property type="match status" value="1"/>
</dbReference>
<dbReference type="EMBL" id="QUTA01003914">
    <property type="protein sequence ID" value="RHY21778.1"/>
    <property type="molecule type" value="Genomic_DNA"/>
</dbReference>
<dbReference type="AlphaFoldDB" id="A0A397BSU6"/>
<dbReference type="InterPro" id="IPR004875">
    <property type="entry name" value="DDE_SF_endonuclease_dom"/>
</dbReference>